<name>A4A4V9_9GAMM</name>
<accession>A4A4V9</accession>
<reference evidence="1 2" key="2">
    <citation type="journal article" date="2009" name="PLoS ONE">
        <title>The photosynthetic apparatus and its regulation in the aerobic gammaproteobacterium Congregibacter litoralis gen. nov., sp. nov.</title>
        <authorList>
            <person name="Spring S."/>
            <person name="Lunsdorf H."/>
            <person name="Fuchs B.M."/>
            <person name="Tindall B.J."/>
        </authorList>
    </citation>
    <scope>NUCLEOTIDE SEQUENCE [LARGE SCALE GENOMIC DNA]</scope>
    <source>
        <strain evidence="1">KT71</strain>
    </source>
</reference>
<reference evidence="1 2" key="1">
    <citation type="journal article" date="2007" name="Proc. Natl. Acad. Sci. U.S.A.">
        <title>Characterization of a marine gammaproteobacterium capable of aerobic anoxygenic photosynthesis.</title>
        <authorList>
            <person name="Fuchs B.M."/>
            <person name="Spring S."/>
            <person name="Teeling H."/>
            <person name="Quast C."/>
            <person name="Wulf J."/>
            <person name="Schattenhofer M."/>
            <person name="Yan S."/>
            <person name="Ferriera S."/>
            <person name="Johnson J."/>
            <person name="Glockner F.O."/>
            <person name="Amann R."/>
        </authorList>
    </citation>
    <scope>NUCLEOTIDE SEQUENCE [LARGE SCALE GENOMIC DNA]</scope>
    <source>
        <strain evidence="1">KT71</strain>
    </source>
</reference>
<dbReference type="STRING" id="314285.KT71_09392"/>
<evidence type="ECO:0008006" key="3">
    <source>
        <dbReference type="Google" id="ProtNLM"/>
    </source>
</evidence>
<keyword evidence="2" id="KW-1185">Reference proteome</keyword>
<dbReference type="Proteomes" id="UP000019205">
    <property type="component" value="Chromosome"/>
</dbReference>
<organism evidence="1 2">
    <name type="scientific">Congregibacter litoralis KT71</name>
    <dbReference type="NCBI Taxonomy" id="314285"/>
    <lineage>
        <taxon>Bacteria</taxon>
        <taxon>Pseudomonadati</taxon>
        <taxon>Pseudomonadota</taxon>
        <taxon>Gammaproteobacteria</taxon>
        <taxon>Cellvibrionales</taxon>
        <taxon>Halieaceae</taxon>
        <taxon>Congregibacter</taxon>
    </lineage>
</organism>
<dbReference type="EMBL" id="AAOA02000003">
    <property type="protein sequence ID" value="EAQ98830.2"/>
    <property type="molecule type" value="Genomic_DNA"/>
</dbReference>
<sequence length="74" mass="7787">MPAKPACLIIDADFAHATALRGVCVDVGFSVAVHLNAQLKSNEETLAVVDAEHFDVAFLDAALGPPLLFLLANQ</sequence>
<evidence type="ECO:0000313" key="2">
    <source>
        <dbReference type="Proteomes" id="UP000019205"/>
    </source>
</evidence>
<dbReference type="AlphaFoldDB" id="A4A4V9"/>
<protein>
    <recommendedName>
        <fullName evidence="3">Response regulatory domain-containing protein</fullName>
    </recommendedName>
</protein>
<comment type="caution">
    <text evidence="1">The sequence shown here is derived from an EMBL/GenBank/DDBJ whole genome shotgun (WGS) entry which is preliminary data.</text>
</comment>
<dbReference type="HOGENOM" id="CLU_2681361_0_0_6"/>
<gene>
    <name evidence="1" type="ORF">KT71_09392</name>
</gene>
<proteinExistence type="predicted"/>
<evidence type="ECO:0000313" key="1">
    <source>
        <dbReference type="EMBL" id="EAQ98830.2"/>
    </source>
</evidence>